<keyword evidence="1" id="KW-0325">Glycoprotein</keyword>
<dbReference type="Gene3D" id="3.40.50.1820">
    <property type="entry name" value="alpha/beta hydrolase"/>
    <property type="match status" value="1"/>
</dbReference>
<protein>
    <recommendedName>
        <fullName evidence="4">Carboxylesterase type B domain-containing protein</fullName>
    </recommendedName>
</protein>
<evidence type="ECO:0000256" key="1">
    <source>
        <dbReference type="ARBA" id="ARBA00023180"/>
    </source>
</evidence>
<accession>A0AAV8V9J8</accession>
<comment type="caution">
    <text evidence="5">The sequence shown here is derived from an EMBL/GenBank/DDBJ whole genome shotgun (WGS) entry which is preliminary data.</text>
</comment>
<evidence type="ECO:0000313" key="5">
    <source>
        <dbReference type="EMBL" id="KAJ8910571.1"/>
    </source>
</evidence>
<dbReference type="EMBL" id="JANEYG010000279">
    <property type="protein sequence ID" value="KAJ8910571.1"/>
    <property type="molecule type" value="Genomic_DNA"/>
</dbReference>
<dbReference type="InterPro" id="IPR029058">
    <property type="entry name" value="AB_hydrolase_fold"/>
</dbReference>
<feature type="transmembrane region" description="Helical" evidence="3">
    <location>
        <begin position="157"/>
        <end position="176"/>
    </location>
</feature>
<dbReference type="PANTHER" id="PTHR11559">
    <property type="entry name" value="CARBOXYLESTERASE"/>
    <property type="match status" value="1"/>
</dbReference>
<evidence type="ECO:0000256" key="3">
    <source>
        <dbReference type="SAM" id="Phobius"/>
    </source>
</evidence>
<evidence type="ECO:0000313" key="6">
    <source>
        <dbReference type="Proteomes" id="UP001159042"/>
    </source>
</evidence>
<dbReference type="InterPro" id="IPR019819">
    <property type="entry name" value="Carboxylesterase_B_CS"/>
</dbReference>
<dbReference type="AlphaFoldDB" id="A0AAV8V9J8"/>
<organism evidence="5 6">
    <name type="scientific">Exocentrus adspersus</name>
    <dbReference type="NCBI Taxonomy" id="1586481"/>
    <lineage>
        <taxon>Eukaryota</taxon>
        <taxon>Metazoa</taxon>
        <taxon>Ecdysozoa</taxon>
        <taxon>Arthropoda</taxon>
        <taxon>Hexapoda</taxon>
        <taxon>Insecta</taxon>
        <taxon>Pterygota</taxon>
        <taxon>Neoptera</taxon>
        <taxon>Endopterygota</taxon>
        <taxon>Coleoptera</taxon>
        <taxon>Polyphaga</taxon>
        <taxon>Cucujiformia</taxon>
        <taxon>Chrysomeloidea</taxon>
        <taxon>Cerambycidae</taxon>
        <taxon>Lamiinae</taxon>
        <taxon>Acanthocinini</taxon>
        <taxon>Exocentrus</taxon>
    </lineage>
</organism>
<proteinExistence type="predicted"/>
<keyword evidence="3" id="KW-1133">Transmembrane helix</keyword>
<keyword evidence="6" id="KW-1185">Reference proteome</keyword>
<reference evidence="5 6" key="1">
    <citation type="journal article" date="2023" name="Insect Mol. Biol.">
        <title>Genome sequencing provides insights into the evolution of gene families encoding plant cell wall-degrading enzymes in longhorned beetles.</title>
        <authorList>
            <person name="Shin N.R."/>
            <person name="Okamura Y."/>
            <person name="Kirsch R."/>
            <person name="Pauchet Y."/>
        </authorList>
    </citation>
    <scope>NUCLEOTIDE SEQUENCE [LARGE SCALE GENOMIC DNA]</scope>
    <source>
        <strain evidence="5">EAD_L_NR</strain>
    </source>
</reference>
<sequence>MSDAKDEKSEDKKNIEMEEREKMLNASNKVEDKLADIENAEEKKGVTKDIKEGMEVKPKKIPIGGIQMPGFFTRSKSKERCKTRGSHKDNSGLMSPTGCVLESMGLKYVFQEDGDTTEQEGTDLIDKNAEHKDETNNSLTRIKLPNPFRKSKIEEEGALLIFLVLIAIIIFIAIPGNKVNRSPPIKNGRFIETTTSCGKVEGLLEDSAFAFRGIPYARSPIGDLRFKYAQPLNKLEYCWNGTFLAHNATDPCLQILSNGTIMGSEDCLTLDVVTPYVRYDNPLPVIVLIGAESLIGGSPGKMRPSARYARSRDVVFVRPNFRLGILGFLALQTLSGSDYPNTSGNYGLSDILVALKWVQLNIEHFGGDPKSVTLWGHRAGATLVTALSTVYDAHKYFARAWASSGGALYPKKTLAESQLDNKSFLNAVQCQDEVCLRKMDARTLVSAVEDTWRKPQPDLPSPDEDPDKRHQWLVLDGRILREHPAEVWSRDENLTVKLVIGSTAHAGSSEKLLMKHKNWTEKLVIQHINESFLSEKNLTHEALKMYPATYKGLSAMISDIRIVCPLFAISTEMHNVPFYVVNQTRFEQDIADIDSDVDAILGRYEPKTPEQRRYFSAMQSLFYHYVWHGKIEQSMIGQKVLLVDQDVLPQASYSHCAYWIVKNVVLPYAALD</sequence>
<dbReference type="PROSITE" id="PS00941">
    <property type="entry name" value="CARBOXYLESTERASE_B_2"/>
    <property type="match status" value="1"/>
</dbReference>
<dbReference type="SUPFAM" id="SSF53474">
    <property type="entry name" value="alpha/beta-Hydrolases"/>
    <property type="match status" value="1"/>
</dbReference>
<name>A0AAV8V9J8_9CUCU</name>
<evidence type="ECO:0000259" key="4">
    <source>
        <dbReference type="Pfam" id="PF00135"/>
    </source>
</evidence>
<dbReference type="Pfam" id="PF00135">
    <property type="entry name" value="COesterase"/>
    <property type="match status" value="1"/>
</dbReference>
<feature type="domain" description="Carboxylesterase type B" evidence="4">
    <location>
        <begin position="194"/>
        <end position="581"/>
    </location>
</feature>
<evidence type="ECO:0000256" key="2">
    <source>
        <dbReference type="SAM" id="MobiDB-lite"/>
    </source>
</evidence>
<gene>
    <name evidence="5" type="ORF">NQ315_011240</name>
</gene>
<keyword evidence="3" id="KW-0812">Transmembrane</keyword>
<keyword evidence="3" id="KW-0472">Membrane</keyword>
<dbReference type="InterPro" id="IPR002018">
    <property type="entry name" value="CarbesteraseB"/>
</dbReference>
<feature type="region of interest" description="Disordered" evidence="2">
    <location>
        <begin position="1"/>
        <end position="50"/>
    </location>
</feature>
<dbReference type="FunFam" id="3.40.50.1820:FF:000295">
    <property type="entry name" value="neurotactin"/>
    <property type="match status" value="1"/>
</dbReference>
<dbReference type="InterPro" id="IPR050309">
    <property type="entry name" value="Type-B_Carboxylest/Lipase"/>
</dbReference>
<dbReference type="Proteomes" id="UP001159042">
    <property type="component" value="Unassembled WGS sequence"/>
</dbReference>